<keyword evidence="2" id="KW-1133">Transmembrane helix</keyword>
<feature type="region of interest" description="Disordered" evidence="1">
    <location>
        <begin position="1"/>
        <end position="21"/>
    </location>
</feature>
<evidence type="ECO:0000256" key="2">
    <source>
        <dbReference type="SAM" id="Phobius"/>
    </source>
</evidence>
<accession>A0A6J7PHB3</accession>
<name>A0A6J7PHB3_9ZZZZ</name>
<dbReference type="EMBL" id="CAFBPC010000061">
    <property type="protein sequence ID" value="CAB5002112.1"/>
    <property type="molecule type" value="Genomic_DNA"/>
</dbReference>
<evidence type="ECO:0000256" key="1">
    <source>
        <dbReference type="SAM" id="MobiDB-lite"/>
    </source>
</evidence>
<proteinExistence type="predicted"/>
<evidence type="ECO:0000313" key="3">
    <source>
        <dbReference type="EMBL" id="CAB5002112.1"/>
    </source>
</evidence>
<gene>
    <name evidence="3" type="ORF">UFOPK4057_00366</name>
</gene>
<keyword evidence="2" id="KW-0812">Transmembrane</keyword>
<feature type="transmembrane region" description="Helical" evidence="2">
    <location>
        <begin position="27"/>
        <end position="46"/>
    </location>
</feature>
<reference evidence="3" key="1">
    <citation type="submission" date="2020-05" db="EMBL/GenBank/DDBJ databases">
        <authorList>
            <person name="Chiriac C."/>
            <person name="Salcher M."/>
            <person name="Ghai R."/>
            <person name="Kavagutti S V."/>
        </authorList>
    </citation>
    <scope>NUCLEOTIDE SEQUENCE</scope>
</reference>
<dbReference type="AlphaFoldDB" id="A0A6J7PHB3"/>
<keyword evidence="2" id="KW-0472">Membrane</keyword>
<sequence>MTTITHTSNDRQSHSAAPRLSASRARVGLVVVLLAAVTLGIVSAQFGSNEDSSRGSQPSTTRSL</sequence>
<protein>
    <submittedName>
        <fullName evidence="3">Unannotated protein</fullName>
    </submittedName>
</protein>
<organism evidence="3">
    <name type="scientific">freshwater metagenome</name>
    <dbReference type="NCBI Taxonomy" id="449393"/>
    <lineage>
        <taxon>unclassified sequences</taxon>
        <taxon>metagenomes</taxon>
        <taxon>ecological metagenomes</taxon>
    </lineage>
</organism>